<gene>
    <name evidence="2" type="ORF">HDE69_003180</name>
</gene>
<dbReference type="RefSeq" id="WP_183868052.1">
    <property type="nucleotide sequence ID" value="NZ_JACHCF010000007.1"/>
</dbReference>
<feature type="signal peptide" evidence="1">
    <location>
        <begin position="1"/>
        <end position="20"/>
    </location>
</feature>
<feature type="chain" id="PRO_5031295794" description="Endosialidase-like protein" evidence="1">
    <location>
        <begin position="21"/>
        <end position="329"/>
    </location>
</feature>
<dbReference type="Proteomes" id="UP000537718">
    <property type="component" value="Unassembled WGS sequence"/>
</dbReference>
<sequence length="329" mass="36734">MNKRSILLILLVFCYITVNAQETTTTRDNAGLRGDAGAISGFFQTFNPLNYPSGAREWWHLLDVRHSNPANNYAMQFSGSFFDQNLWFRKTNQNPAQPWLRVVTENEGKVTLGNLNIVGAGASISSDNRSLTEGNFVIRANTGGRTVDKGASLEFALPSAPEGSADWGQARIITVAGNTNNSDATGKMILGTRRMFNKYGKGDQWYYGDDLVVDGIGNIGIGTFSPKEKLSVNGRVRAKEIMVENENWPDYVFEEGYKINTLSELEQYIKINKHLPEIPSAQKVKENGIELGEMNSLLLKKIEELTLHLIDQQKKIDQQGRQIDQLLTK</sequence>
<comment type="caution">
    <text evidence="2">The sequence shown here is derived from an EMBL/GenBank/DDBJ whole genome shotgun (WGS) entry which is preliminary data.</text>
</comment>
<dbReference type="AlphaFoldDB" id="A0A7W8YUN0"/>
<dbReference type="EMBL" id="JACHCF010000007">
    <property type="protein sequence ID" value="MBB5622115.1"/>
    <property type="molecule type" value="Genomic_DNA"/>
</dbReference>
<evidence type="ECO:0008006" key="4">
    <source>
        <dbReference type="Google" id="ProtNLM"/>
    </source>
</evidence>
<reference evidence="2 3" key="1">
    <citation type="submission" date="2020-08" db="EMBL/GenBank/DDBJ databases">
        <title>Genomic Encyclopedia of Type Strains, Phase IV (KMG-V): Genome sequencing to study the core and pangenomes of soil and plant-associated prokaryotes.</title>
        <authorList>
            <person name="Whitman W."/>
        </authorList>
    </citation>
    <scope>NUCLEOTIDE SEQUENCE [LARGE SCALE GENOMIC DNA]</scope>
    <source>
        <strain evidence="2 3">MP7CTX6</strain>
    </source>
</reference>
<accession>A0A7W8YUN0</accession>
<protein>
    <recommendedName>
        <fullName evidence="4">Endosialidase-like protein</fullName>
    </recommendedName>
</protein>
<evidence type="ECO:0000313" key="2">
    <source>
        <dbReference type="EMBL" id="MBB5622115.1"/>
    </source>
</evidence>
<organism evidence="2 3">
    <name type="scientific">Pedobacter cryoconitis</name>
    <dbReference type="NCBI Taxonomy" id="188932"/>
    <lineage>
        <taxon>Bacteria</taxon>
        <taxon>Pseudomonadati</taxon>
        <taxon>Bacteroidota</taxon>
        <taxon>Sphingobacteriia</taxon>
        <taxon>Sphingobacteriales</taxon>
        <taxon>Sphingobacteriaceae</taxon>
        <taxon>Pedobacter</taxon>
    </lineage>
</organism>
<evidence type="ECO:0000313" key="3">
    <source>
        <dbReference type="Proteomes" id="UP000537718"/>
    </source>
</evidence>
<evidence type="ECO:0000256" key="1">
    <source>
        <dbReference type="SAM" id="SignalP"/>
    </source>
</evidence>
<proteinExistence type="predicted"/>
<keyword evidence="1" id="KW-0732">Signal</keyword>
<name>A0A7W8YUN0_9SPHI</name>